<dbReference type="RefSeq" id="WP_036097395.1">
    <property type="nucleotide sequence ID" value="NZ_AODF01000018.1"/>
</dbReference>
<dbReference type="Proteomes" id="UP000019249">
    <property type="component" value="Unassembled WGS sequence"/>
</dbReference>
<dbReference type="PANTHER" id="PTHR32309">
    <property type="entry name" value="TYROSINE-PROTEIN KINASE"/>
    <property type="match status" value="1"/>
</dbReference>
<dbReference type="Gene3D" id="3.40.50.300">
    <property type="entry name" value="P-loop containing nucleotide triphosphate hydrolases"/>
    <property type="match status" value="1"/>
</dbReference>
<evidence type="ECO:0000313" key="3">
    <source>
        <dbReference type="EMBL" id="EUJ31342.1"/>
    </source>
</evidence>
<comment type="caution">
    <text evidence="3">The sequence shown here is derived from an EMBL/GenBank/DDBJ whole genome shotgun (WGS) entry which is preliminary data.</text>
</comment>
<organism evidence="3 4">
    <name type="scientific">Listeria floridensis FSL S10-1187</name>
    <dbReference type="NCBI Taxonomy" id="1265817"/>
    <lineage>
        <taxon>Bacteria</taxon>
        <taxon>Bacillati</taxon>
        <taxon>Bacillota</taxon>
        <taxon>Bacilli</taxon>
        <taxon>Bacillales</taxon>
        <taxon>Listeriaceae</taxon>
        <taxon>Listeria</taxon>
    </lineage>
</organism>
<keyword evidence="4" id="KW-1185">Reference proteome</keyword>
<dbReference type="InterPro" id="IPR033756">
    <property type="entry name" value="YlxH/NBP35"/>
</dbReference>
<evidence type="ECO:0000256" key="2">
    <source>
        <dbReference type="ARBA" id="ARBA00022840"/>
    </source>
</evidence>
<proteinExistence type="predicted"/>
<dbReference type="EMBL" id="AODF01000018">
    <property type="protein sequence ID" value="EUJ31342.1"/>
    <property type="molecule type" value="Genomic_DNA"/>
</dbReference>
<dbReference type="NCBIfam" id="TIGR01007">
    <property type="entry name" value="eps_fam"/>
    <property type="match status" value="1"/>
</dbReference>
<gene>
    <name evidence="3" type="ORF">MFLO_08967</name>
</gene>
<sequence length="218" mass="24084">MIRSSKYKRKDRFSPIDEQFKLIRTGIDYAAIDEKKQVILITSPESGSGKSTVASRLAMAYAQKGEKTLLIDADMRRPVLHKNFAKLAQPGLSNVMLSESILEDSLQKIAVTKDSLMLLTSGAIPPSPNDLLSTKRMSEILTELRAAFDRIIIDTPPVTIVSDALVLAELADGAVLVCRYHKTRKDKAKQAVNQLRLAKASLIGVVFNGVKNAESYYY</sequence>
<evidence type="ECO:0000313" key="4">
    <source>
        <dbReference type="Proteomes" id="UP000019249"/>
    </source>
</evidence>
<protein>
    <submittedName>
        <fullName evidence="3">Capsular polysaccharide biosynthesis</fullName>
    </submittedName>
</protein>
<keyword evidence="1" id="KW-0547">Nucleotide-binding</keyword>
<keyword evidence="2" id="KW-0067">ATP-binding</keyword>
<dbReference type="Pfam" id="PF10609">
    <property type="entry name" value="ParA"/>
    <property type="match status" value="1"/>
</dbReference>
<evidence type="ECO:0000256" key="1">
    <source>
        <dbReference type="ARBA" id="ARBA00022741"/>
    </source>
</evidence>
<dbReference type="PANTHER" id="PTHR32309:SF13">
    <property type="entry name" value="FERRIC ENTEROBACTIN TRANSPORT PROTEIN FEPE"/>
    <property type="match status" value="1"/>
</dbReference>
<reference evidence="3 4" key="1">
    <citation type="journal article" date="2014" name="Int. J. Syst. Evol. Microbiol.">
        <title>Listeria floridensis sp. nov., Listeria aquatica sp. nov., Listeria cornellensis sp. nov., Listeria riparia sp. nov. and Listeria grandensis sp. nov., from agricultural and natural environments.</title>
        <authorList>
            <person name="den Bakker H.C."/>
            <person name="Warchocki S."/>
            <person name="Wright E.M."/>
            <person name="Allred A.F."/>
            <person name="Ahlstrom C."/>
            <person name="Manuel C.S."/>
            <person name="Stasiewicz M.J."/>
            <person name="Burrell A."/>
            <person name="Roof S."/>
            <person name="Strawn L."/>
            <person name="Fortes E.D."/>
            <person name="Nightingale K.K."/>
            <person name="Kephart D."/>
            <person name="Wiedmann M."/>
        </authorList>
    </citation>
    <scope>NUCLEOTIDE SEQUENCE [LARGE SCALE GENOMIC DNA]</scope>
    <source>
        <strain evidence="3 4">FSL S10-1187</strain>
    </source>
</reference>
<accession>A0ABN0REJ6</accession>
<name>A0ABN0REJ6_9LIST</name>
<dbReference type="InterPro" id="IPR027417">
    <property type="entry name" value="P-loop_NTPase"/>
</dbReference>
<dbReference type="InterPro" id="IPR050445">
    <property type="entry name" value="Bact_polysacc_biosynth/exp"/>
</dbReference>
<dbReference type="CDD" id="cd05387">
    <property type="entry name" value="BY-kinase"/>
    <property type="match status" value="1"/>
</dbReference>
<dbReference type="InterPro" id="IPR005702">
    <property type="entry name" value="Wzc-like_C"/>
</dbReference>
<dbReference type="SUPFAM" id="SSF52540">
    <property type="entry name" value="P-loop containing nucleoside triphosphate hydrolases"/>
    <property type="match status" value="1"/>
</dbReference>